<dbReference type="EMBL" id="CP039704">
    <property type="protein sequence ID" value="QCI79018.1"/>
    <property type="molecule type" value="Genomic_DNA"/>
</dbReference>
<dbReference type="InterPro" id="IPR006143">
    <property type="entry name" value="RND_pump_MFP"/>
</dbReference>
<dbReference type="Pfam" id="PF25917">
    <property type="entry name" value="BSH_RND"/>
    <property type="match status" value="1"/>
</dbReference>
<dbReference type="Proteomes" id="UP000298714">
    <property type="component" value="Chromosome"/>
</dbReference>
<name>A0A4D7C789_9SPHN</name>
<accession>A0A4D7C789</accession>
<dbReference type="Pfam" id="PF25954">
    <property type="entry name" value="Beta-barrel_RND_2"/>
    <property type="match status" value="1"/>
</dbReference>
<evidence type="ECO:0000256" key="1">
    <source>
        <dbReference type="ARBA" id="ARBA00009477"/>
    </source>
</evidence>
<sequence>MCAASCPGRSPSSSPALRGFLWRHVTAPALVPAAHPRVGEAVQAVYAAGTVEPLVMVPVAARAAGHLVALKVDEGAHVRAGQLLAQLDDSDLRAAVAQLQARRQLAQQTYDRTATLMKQGWVTRSSMDQAASDLKAAAAAEQQARAQVRFMALTAPTSGTVVRRDGEIGQFIPTSQPVFFLAQDGGLRVTAEVDEEDIPLVRKGQTVLIRADAFPDRVLQGRVLEVTPKGDDIARSYRVRIALPQDTPLMIGMTADTNILIRKVEDALLIPADAVVGARSGWWGAWRSATSSSASRGQTKCRC</sequence>
<feature type="domain" description="Multidrug resistance protein MdtA-like barrel-sandwich hybrid" evidence="2">
    <location>
        <begin position="57"/>
        <end position="179"/>
    </location>
</feature>
<comment type="similarity">
    <text evidence="1">Belongs to the membrane fusion protein (MFP) (TC 8.A.1) family.</text>
</comment>
<evidence type="ECO:0000313" key="4">
    <source>
        <dbReference type="EMBL" id="QCI79018.1"/>
    </source>
</evidence>
<evidence type="ECO:0000259" key="2">
    <source>
        <dbReference type="Pfam" id="PF25917"/>
    </source>
</evidence>
<dbReference type="Gene3D" id="2.40.30.170">
    <property type="match status" value="1"/>
</dbReference>
<dbReference type="SUPFAM" id="SSF111369">
    <property type="entry name" value="HlyD-like secretion proteins"/>
    <property type="match status" value="1"/>
</dbReference>
<evidence type="ECO:0000313" key="5">
    <source>
        <dbReference type="Proteomes" id="UP000298714"/>
    </source>
</evidence>
<gene>
    <name evidence="4" type="ORF">E6W36_03780</name>
</gene>
<dbReference type="InterPro" id="IPR058625">
    <property type="entry name" value="MdtA-like_BSH"/>
</dbReference>
<dbReference type="InterPro" id="IPR058792">
    <property type="entry name" value="Beta-barrel_RND_2"/>
</dbReference>
<organism evidence="4 5">
    <name type="scientific">Hankyongella ginsenosidimutans</name>
    <dbReference type="NCBI Taxonomy" id="1763828"/>
    <lineage>
        <taxon>Bacteria</taxon>
        <taxon>Pseudomonadati</taxon>
        <taxon>Pseudomonadota</taxon>
        <taxon>Alphaproteobacteria</taxon>
        <taxon>Sphingomonadales</taxon>
        <taxon>Sphingomonadaceae</taxon>
        <taxon>Hankyongella</taxon>
    </lineage>
</organism>
<dbReference type="NCBIfam" id="TIGR01730">
    <property type="entry name" value="RND_mfp"/>
    <property type="match status" value="1"/>
</dbReference>
<dbReference type="AlphaFoldDB" id="A0A4D7C789"/>
<keyword evidence="5" id="KW-1185">Reference proteome</keyword>
<dbReference type="KEGG" id="hgn:E6W36_03780"/>
<dbReference type="GO" id="GO:0015562">
    <property type="term" value="F:efflux transmembrane transporter activity"/>
    <property type="evidence" value="ECO:0007669"/>
    <property type="project" value="TreeGrafter"/>
</dbReference>
<evidence type="ECO:0000259" key="3">
    <source>
        <dbReference type="Pfam" id="PF25954"/>
    </source>
</evidence>
<reference evidence="5" key="1">
    <citation type="submission" date="2019-04" db="EMBL/GenBank/DDBJ databases">
        <title>Complete genome sequence of Sphingomonas sp. W1-2-3.</title>
        <authorList>
            <person name="Im W.T."/>
        </authorList>
    </citation>
    <scope>NUCLEOTIDE SEQUENCE [LARGE SCALE GENOMIC DNA]</scope>
    <source>
        <strain evidence="5">W1-2-3</strain>
    </source>
</reference>
<dbReference type="GO" id="GO:1990281">
    <property type="term" value="C:efflux pump complex"/>
    <property type="evidence" value="ECO:0007669"/>
    <property type="project" value="TreeGrafter"/>
</dbReference>
<proteinExistence type="inferred from homology"/>
<feature type="domain" description="CusB-like beta-barrel" evidence="3">
    <location>
        <begin position="189"/>
        <end position="258"/>
    </location>
</feature>
<dbReference type="Gene3D" id="1.10.287.470">
    <property type="entry name" value="Helix hairpin bin"/>
    <property type="match status" value="1"/>
</dbReference>
<dbReference type="PANTHER" id="PTHR30469">
    <property type="entry name" value="MULTIDRUG RESISTANCE PROTEIN MDTA"/>
    <property type="match status" value="1"/>
</dbReference>
<protein>
    <submittedName>
        <fullName evidence="4">Efflux RND transporter periplasmic adaptor subunit</fullName>
    </submittedName>
</protein>
<dbReference type="Gene3D" id="2.40.50.100">
    <property type="match status" value="1"/>
</dbReference>